<dbReference type="Ensembl" id="ENSGMOT00000054019.1">
    <property type="protein sequence ID" value="ENSGMOP00000048774.1"/>
    <property type="gene ID" value="ENSGMOG00000025521.1"/>
</dbReference>
<dbReference type="GeneTree" id="ENSGT00940000160994"/>
<dbReference type="InterPro" id="IPR002138">
    <property type="entry name" value="Pept_C14_p10"/>
</dbReference>
<dbReference type="PROSITE" id="PS01122">
    <property type="entry name" value="CASPASE_CYS"/>
    <property type="match status" value="1"/>
</dbReference>
<name>A0A8C5BPB8_GADMO</name>
<evidence type="ECO:0000256" key="5">
    <source>
        <dbReference type="ARBA" id="ARBA00022807"/>
    </source>
</evidence>
<dbReference type="GO" id="GO:0051604">
    <property type="term" value="P:protein maturation"/>
    <property type="evidence" value="ECO:0007669"/>
    <property type="project" value="UniProtKB-ARBA"/>
</dbReference>
<keyword evidence="4" id="KW-0378">Hydrolase</keyword>
<evidence type="ECO:0000256" key="6">
    <source>
        <dbReference type="ARBA" id="ARBA00023145"/>
    </source>
</evidence>
<protein>
    <submittedName>
        <fullName evidence="11">Uncharacterized protein</fullName>
    </submittedName>
</protein>
<keyword evidence="2" id="KW-0645">Protease</keyword>
<evidence type="ECO:0000256" key="2">
    <source>
        <dbReference type="ARBA" id="ARBA00022670"/>
    </source>
</evidence>
<dbReference type="PROSITE" id="PS50208">
    <property type="entry name" value="CASPASE_P20"/>
    <property type="match status" value="1"/>
</dbReference>
<keyword evidence="6" id="KW-0865">Zymogen</keyword>
<dbReference type="InterPro" id="IPR029030">
    <property type="entry name" value="Caspase-like_dom_sf"/>
</dbReference>
<accession>A0A8C5BPB8</accession>
<organism evidence="11 12">
    <name type="scientific">Gadus morhua</name>
    <name type="common">Atlantic cod</name>
    <dbReference type="NCBI Taxonomy" id="8049"/>
    <lineage>
        <taxon>Eukaryota</taxon>
        <taxon>Metazoa</taxon>
        <taxon>Chordata</taxon>
        <taxon>Craniata</taxon>
        <taxon>Vertebrata</taxon>
        <taxon>Euteleostomi</taxon>
        <taxon>Actinopterygii</taxon>
        <taxon>Neopterygii</taxon>
        <taxon>Teleostei</taxon>
        <taxon>Neoteleostei</taxon>
        <taxon>Acanthomorphata</taxon>
        <taxon>Zeiogadaria</taxon>
        <taxon>Gadariae</taxon>
        <taxon>Gadiformes</taxon>
        <taxon>Gadoidei</taxon>
        <taxon>Gadidae</taxon>
        <taxon>Gadus</taxon>
    </lineage>
</organism>
<keyword evidence="12" id="KW-1185">Reference proteome</keyword>
<evidence type="ECO:0000256" key="3">
    <source>
        <dbReference type="ARBA" id="ARBA00022703"/>
    </source>
</evidence>
<reference evidence="11" key="1">
    <citation type="submission" date="2025-08" db="UniProtKB">
        <authorList>
            <consortium name="Ensembl"/>
        </authorList>
    </citation>
    <scope>IDENTIFICATION</scope>
</reference>
<dbReference type="InterPro" id="IPR033139">
    <property type="entry name" value="Caspase_cys_AS"/>
</dbReference>
<dbReference type="InterPro" id="IPR015917">
    <property type="entry name" value="Pept_C14A"/>
</dbReference>
<dbReference type="Proteomes" id="UP000694546">
    <property type="component" value="Chromosome 16"/>
</dbReference>
<dbReference type="SMART" id="SM00115">
    <property type="entry name" value="CASc"/>
    <property type="match status" value="1"/>
</dbReference>
<dbReference type="PIRSF" id="PIRSF038001">
    <property type="entry name" value="Caspase_ICE"/>
    <property type="match status" value="1"/>
</dbReference>
<dbReference type="InterPro" id="IPR016129">
    <property type="entry name" value="Caspase_his_AS"/>
</dbReference>
<dbReference type="GO" id="GO:0005737">
    <property type="term" value="C:cytoplasm"/>
    <property type="evidence" value="ECO:0007669"/>
    <property type="project" value="UniProtKB-ARBA"/>
</dbReference>
<dbReference type="InterPro" id="IPR011600">
    <property type="entry name" value="Pept_C14_caspase"/>
</dbReference>
<proteinExistence type="inferred from homology"/>
<dbReference type="AlphaFoldDB" id="A0A8C5BPB8"/>
<keyword evidence="3" id="KW-0053">Apoptosis</keyword>
<dbReference type="SUPFAM" id="SSF52129">
    <property type="entry name" value="Caspase-like"/>
    <property type="match status" value="1"/>
</dbReference>
<dbReference type="GO" id="GO:0043067">
    <property type="term" value="P:regulation of programmed cell death"/>
    <property type="evidence" value="ECO:0007669"/>
    <property type="project" value="UniProtKB-ARBA"/>
</dbReference>
<dbReference type="PRINTS" id="PR00376">
    <property type="entry name" value="IL1BCENZYME"/>
</dbReference>
<evidence type="ECO:0000256" key="7">
    <source>
        <dbReference type="RuleBase" id="RU003971"/>
    </source>
</evidence>
<feature type="domain" description="Caspase family p20" evidence="9">
    <location>
        <begin position="103"/>
        <end position="219"/>
    </location>
</feature>
<dbReference type="PANTHER" id="PTHR48169">
    <property type="entry name" value="DED DOMAIN-CONTAINING PROTEIN"/>
    <property type="match status" value="1"/>
</dbReference>
<dbReference type="InterPro" id="IPR001309">
    <property type="entry name" value="Pept_C14_p20"/>
</dbReference>
<dbReference type="Gene3D" id="3.40.50.1460">
    <property type="match status" value="1"/>
</dbReference>
<dbReference type="SUPFAM" id="SSF47986">
    <property type="entry name" value="DEATH domain"/>
    <property type="match status" value="1"/>
</dbReference>
<dbReference type="PROSITE" id="PS01121">
    <property type="entry name" value="CASPASE_HIS"/>
    <property type="match status" value="1"/>
</dbReference>
<dbReference type="OMA" id="MERTEDM"/>
<dbReference type="GO" id="GO:0006508">
    <property type="term" value="P:proteolysis"/>
    <property type="evidence" value="ECO:0007669"/>
    <property type="project" value="UniProtKB-KW"/>
</dbReference>
<comment type="similarity">
    <text evidence="1 7">Belongs to the peptidase C14A family.</text>
</comment>
<evidence type="ECO:0000259" key="9">
    <source>
        <dbReference type="PROSITE" id="PS50208"/>
    </source>
</evidence>
<evidence type="ECO:0000313" key="12">
    <source>
        <dbReference type="Proteomes" id="UP000694546"/>
    </source>
</evidence>
<dbReference type="Pfam" id="PF00656">
    <property type="entry name" value="Peptidase_C14"/>
    <property type="match status" value="1"/>
</dbReference>
<dbReference type="Pfam" id="PF00619">
    <property type="entry name" value="CARD"/>
    <property type="match status" value="1"/>
</dbReference>
<dbReference type="InterPro" id="IPR001315">
    <property type="entry name" value="CARD"/>
</dbReference>
<keyword evidence="5" id="KW-0788">Thiol protease</keyword>
<reference evidence="11" key="2">
    <citation type="submission" date="2025-09" db="UniProtKB">
        <authorList>
            <consortium name="Ensembl"/>
        </authorList>
    </citation>
    <scope>IDENTIFICATION</scope>
</reference>
<evidence type="ECO:0000259" key="10">
    <source>
        <dbReference type="PROSITE" id="PS50209"/>
    </source>
</evidence>
<dbReference type="GO" id="GO:0004197">
    <property type="term" value="F:cysteine-type endopeptidase activity"/>
    <property type="evidence" value="ECO:0007669"/>
    <property type="project" value="InterPro"/>
</dbReference>
<dbReference type="PANTHER" id="PTHR48169:SF7">
    <property type="entry name" value="CASPASE 10"/>
    <property type="match status" value="1"/>
</dbReference>
<dbReference type="Gene3D" id="1.10.533.10">
    <property type="entry name" value="Death Domain, Fas"/>
    <property type="match status" value="1"/>
</dbReference>
<evidence type="ECO:0000259" key="8">
    <source>
        <dbReference type="PROSITE" id="PS50207"/>
    </source>
</evidence>
<evidence type="ECO:0000313" key="11">
    <source>
        <dbReference type="Ensembl" id="ENSGMOP00000048774.1"/>
    </source>
</evidence>
<dbReference type="PROSITE" id="PS50209">
    <property type="entry name" value="CARD"/>
    <property type="match status" value="1"/>
</dbReference>
<dbReference type="GO" id="GO:0006915">
    <property type="term" value="P:apoptotic process"/>
    <property type="evidence" value="ECO:0007669"/>
    <property type="project" value="UniProtKB-KW"/>
</dbReference>
<dbReference type="InterPro" id="IPR011029">
    <property type="entry name" value="DEATH-like_dom_sf"/>
</dbReference>
<feature type="domain" description="Caspase family p10" evidence="8">
    <location>
        <begin position="232"/>
        <end position="264"/>
    </location>
</feature>
<sequence length="325" mass="36153">MIPSLANKHLIDEIFTTSVIKGLLDDLLQQHVFSTEEKDYMMEDFRTRADMARCLIDMVMTKGERASHIMIDGMKKRDPDLCSTLGLISSPAGDKPYPMKAQTKGYCLIVNNFDFSSSPLGQKSLRLVFTWLGFKVEVLPDLTGEKMLSSMRELARRDHSWMDCVACVVLSHGLEGGVYGVDGGVVRLKELTDVLNGVRCSSLRGKPKLFFIQACQGNKREQAVSAQTDGPSNFLTAMATTPSYLSMRVEDRGSWFIQSLCHNLVKLVPGGKDLARILTTVHNDVGNKSNRIGGRRQMPQHHTSLRTDLVFPVPEDPPPRLPTSP</sequence>
<dbReference type="PROSITE" id="PS50207">
    <property type="entry name" value="CASPASE_P10"/>
    <property type="match status" value="1"/>
</dbReference>
<evidence type="ECO:0000256" key="1">
    <source>
        <dbReference type="ARBA" id="ARBA00010134"/>
    </source>
</evidence>
<evidence type="ECO:0000256" key="4">
    <source>
        <dbReference type="ARBA" id="ARBA00022801"/>
    </source>
</evidence>
<feature type="domain" description="CARD" evidence="10">
    <location>
        <begin position="1"/>
        <end position="89"/>
    </location>
</feature>